<protein>
    <submittedName>
        <fullName evidence="1">CLUMA_CG007783, isoform A</fullName>
    </submittedName>
</protein>
<sequence length="62" mass="6865">MKKLFVLGLEVEMKENLHVRLLLLKSVSSVVKVVVGAAISSLKLPPPNTTLELKFKSYEEAV</sequence>
<dbReference type="Proteomes" id="UP000183832">
    <property type="component" value="Unassembled WGS sequence"/>
</dbReference>
<evidence type="ECO:0000313" key="2">
    <source>
        <dbReference type="Proteomes" id="UP000183832"/>
    </source>
</evidence>
<gene>
    <name evidence="1" type="ORF">CLUMA_CG007783</name>
</gene>
<organism evidence="1 2">
    <name type="scientific">Clunio marinus</name>
    <dbReference type="NCBI Taxonomy" id="568069"/>
    <lineage>
        <taxon>Eukaryota</taxon>
        <taxon>Metazoa</taxon>
        <taxon>Ecdysozoa</taxon>
        <taxon>Arthropoda</taxon>
        <taxon>Hexapoda</taxon>
        <taxon>Insecta</taxon>
        <taxon>Pterygota</taxon>
        <taxon>Neoptera</taxon>
        <taxon>Endopterygota</taxon>
        <taxon>Diptera</taxon>
        <taxon>Nematocera</taxon>
        <taxon>Chironomoidea</taxon>
        <taxon>Chironomidae</taxon>
        <taxon>Clunio</taxon>
    </lineage>
</organism>
<keyword evidence="2" id="KW-1185">Reference proteome</keyword>
<dbReference type="EMBL" id="CVRI01000038">
    <property type="protein sequence ID" value="CRK94268.1"/>
    <property type="molecule type" value="Genomic_DNA"/>
</dbReference>
<accession>A0A1J1I3U6</accession>
<name>A0A1J1I3U6_9DIPT</name>
<proteinExistence type="predicted"/>
<dbReference type="AlphaFoldDB" id="A0A1J1I3U6"/>
<evidence type="ECO:0000313" key="1">
    <source>
        <dbReference type="EMBL" id="CRK94268.1"/>
    </source>
</evidence>
<reference evidence="1 2" key="1">
    <citation type="submission" date="2015-04" db="EMBL/GenBank/DDBJ databases">
        <authorList>
            <person name="Syromyatnikov M.Y."/>
            <person name="Popov V.N."/>
        </authorList>
    </citation>
    <scope>NUCLEOTIDE SEQUENCE [LARGE SCALE GENOMIC DNA]</scope>
</reference>